<evidence type="ECO:0000256" key="1">
    <source>
        <dbReference type="ARBA" id="ARBA00004127"/>
    </source>
</evidence>
<feature type="transmembrane region" description="Helical" evidence="5">
    <location>
        <begin position="319"/>
        <end position="338"/>
    </location>
</feature>
<evidence type="ECO:0000256" key="6">
    <source>
        <dbReference type="RuleBase" id="RU000320"/>
    </source>
</evidence>
<feature type="transmembrane region" description="Helical" evidence="5">
    <location>
        <begin position="91"/>
        <end position="110"/>
    </location>
</feature>
<feature type="transmembrane region" description="Helical" evidence="5">
    <location>
        <begin position="178"/>
        <end position="200"/>
    </location>
</feature>
<comment type="function">
    <text evidence="5">NDH-1 shuttles electrons from NADH, via FMN and iron-sulfur (Fe-S) centers, to quinones in the respiratory chain. The immediate electron acceptor for the enzyme in this species is believed to be a menaquinone. Couples the redox reaction to proton translocation (for every two electrons transferred, four hydrogen ions are translocated across the cytoplasmic membrane), and thus conserves the redox energy in a proton gradient.</text>
</comment>
<feature type="transmembrane region" description="Helical" evidence="5">
    <location>
        <begin position="49"/>
        <end position="71"/>
    </location>
</feature>
<dbReference type="RefSeq" id="WP_147033849.1">
    <property type="nucleotide sequence ID" value="NZ_CP042436.1"/>
</dbReference>
<protein>
    <recommendedName>
        <fullName evidence="5">NADH-quinone oxidoreductase subunit N</fullName>
        <ecNumber evidence="5">7.1.1.-</ecNumber>
    </recommendedName>
    <alternativeName>
        <fullName evidence="5">NADH dehydrogenase I subunit N</fullName>
    </alternativeName>
    <alternativeName>
        <fullName evidence="5">NDH-1 subunit N</fullName>
    </alternativeName>
</protein>
<feature type="transmembrane region" description="Helical" evidence="5">
    <location>
        <begin position="427"/>
        <end position="450"/>
    </location>
</feature>
<keyword evidence="4 5" id="KW-0472">Membrane</keyword>
<comment type="catalytic activity">
    <reaction evidence="5">
        <text>a quinone + NADH + 5 H(+)(in) = a quinol + NAD(+) + 4 H(+)(out)</text>
        <dbReference type="Rhea" id="RHEA:57888"/>
        <dbReference type="ChEBI" id="CHEBI:15378"/>
        <dbReference type="ChEBI" id="CHEBI:24646"/>
        <dbReference type="ChEBI" id="CHEBI:57540"/>
        <dbReference type="ChEBI" id="CHEBI:57945"/>
        <dbReference type="ChEBI" id="CHEBI:132124"/>
    </reaction>
</comment>
<evidence type="ECO:0000256" key="5">
    <source>
        <dbReference type="HAMAP-Rule" id="MF_00445"/>
    </source>
</evidence>
<evidence type="ECO:0000256" key="2">
    <source>
        <dbReference type="ARBA" id="ARBA00022692"/>
    </source>
</evidence>
<feature type="transmembrane region" description="Helical" evidence="5">
    <location>
        <begin position="293"/>
        <end position="312"/>
    </location>
</feature>
<dbReference type="GO" id="GO:0042773">
    <property type="term" value="P:ATP synthesis coupled electron transport"/>
    <property type="evidence" value="ECO:0007669"/>
    <property type="project" value="InterPro"/>
</dbReference>
<feature type="transmembrane region" description="Helical" evidence="5">
    <location>
        <begin position="145"/>
        <end position="166"/>
    </location>
</feature>
<feature type="domain" description="NADH:quinone oxidoreductase/Mrp antiporter transmembrane" evidence="7">
    <location>
        <begin position="142"/>
        <end position="427"/>
    </location>
</feature>
<keyword evidence="3 5" id="KW-1133">Transmembrane helix</keyword>
<dbReference type="OrthoDB" id="9811718at2"/>
<evidence type="ECO:0000313" key="8">
    <source>
        <dbReference type="EMBL" id="QEC65016.1"/>
    </source>
</evidence>
<comment type="subcellular location">
    <subcellularLocation>
        <location evidence="5">Cell membrane</location>
        <topology evidence="5">Multi-pass membrane protein</topology>
    </subcellularLocation>
    <subcellularLocation>
        <location evidence="1">Endomembrane system</location>
        <topology evidence="1">Multi-pass membrane protein</topology>
    </subcellularLocation>
    <subcellularLocation>
        <location evidence="6">Membrane</location>
        <topology evidence="6">Multi-pass membrane protein</topology>
    </subcellularLocation>
</comment>
<dbReference type="GO" id="GO:0048038">
    <property type="term" value="F:quinone binding"/>
    <property type="evidence" value="ECO:0007669"/>
    <property type="project" value="UniProtKB-KW"/>
</dbReference>
<dbReference type="GO" id="GO:0005886">
    <property type="term" value="C:plasma membrane"/>
    <property type="evidence" value="ECO:0007669"/>
    <property type="project" value="UniProtKB-SubCell"/>
</dbReference>
<dbReference type="GO" id="GO:0050136">
    <property type="term" value="F:NADH dehydrogenase (quinone) (non-electrogenic) activity"/>
    <property type="evidence" value="ECO:0007669"/>
    <property type="project" value="UniProtKB-UniRule"/>
</dbReference>
<evidence type="ECO:0000256" key="3">
    <source>
        <dbReference type="ARBA" id="ARBA00022989"/>
    </source>
</evidence>
<evidence type="ECO:0000313" key="9">
    <source>
        <dbReference type="Proteomes" id="UP000321479"/>
    </source>
</evidence>
<dbReference type="KEGG" id="mgin:FRZ54_21390"/>
<reference evidence="8 9" key="1">
    <citation type="journal article" date="2017" name="Curr. Microbiol.">
        <title>Mucilaginibacter ginsenosidivorans sp. nov., Isolated from Soil of Ginseng Field.</title>
        <authorList>
            <person name="Kim M.M."/>
            <person name="Siddiqi M.Z."/>
            <person name="Im W.T."/>
        </authorList>
    </citation>
    <scope>NUCLEOTIDE SEQUENCE [LARGE SCALE GENOMIC DNA]</scope>
    <source>
        <strain evidence="8 9">Gsoil 3017</strain>
    </source>
</reference>
<sequence length="499" mass="54820">MHDLLPFLPGQLNQVLDSISLLIPELYLSGLFLMILVTDLLFGKNSGWLCRILACAGLVVVLFKDLQQLGLVVNNGFPFFNEMLLLHRTSVTFKALIDMFSIILLIYFEWDDELRSHTKKLPGLYAIAIAAILGLHLMAMSINLLSIYVSIEMVSIASYLMVAYHTENKFSSEAGLKYVLFGAASSAIMLYGISLLYGFTGSLNLLTGNMLPGLLHANSMAVSLAFALVFVGIGFKLSFVPMHFWVPDIYQGAPTPVSAFLSTVPKIATFCLLINFLIPFLYYPKWDMHDFKLALSVAGIVTMIAGNFAAVLQNNIKRMLAYSSIGHTGFALMALAAFNDAGKTALSFYLVAYSLASIGTWMLATYFADAAKAEDMTAYKGLGFKYPLAGVLFVILLISLTGIPLTAGFNGKLVVFSAAYSAYQQSHYIWTLLLMITGAVTTVVSLFYYIKIPLNLFLRKTERSTGFASPNKYLLAGVAIITILVIYLGFFPDILIKNL</sequence>
<keyword evidence="5" id="KW-0520">NAD</keyword>
<feature type="transmembrane region" description="Helical" evidence="5">
    <location>
        <begin position="122"/>
        <end position="139"/>
    </location>
</feature>
<evidence type="ECO:0000259" key="7">
    <source>
        <dbReference type="Pfam" id="PF00361"/>
    </source>
</evidence>
<dbReference type="GO" id="GO:0008137">
    <property type="term" value="F:NADH dehydrogenase (ubiquinone) activity"/>
    <property type="evidence" value="ECO:0007669"/>
    <property type="project" value="InterPro"/>
</dbReference>
<dbReference type="EMBL" id="CP042436">
    <property type="protein sequence ID" value="QEC65016.1"/>
    <property type="molecule type" value="Genomic_DNA"/>
</dbReference>
<keyword evidence="5" id="KW-0874">Quinone</keyword>
<gene>
    <name evidence="5" type="primary">nuoN</name>
    <name evidence="8" type="ORF">FRZ54_21390</name>
</gene>
<dbReference type="HAMAP" id="MF_00445">
    <property type="entry name" value="NDH1_NuoN_1"/>
    <property type="match status" value="1"/>
</dbReference>
<dbReference type="EC" id="7.1.1.-" evidence="5"/>
<accession>A0A5B8V378</accession>
<feature type="transmembrane region" description="Helical" evidence="5">
    <location>
        <begin position="20"/>
        <end position="42"/>
    </location>
</feature>
<comment type="similarity">
    <text evidence="5">Belongs to the complex I subunit 2 family.</text>
</comment>
<proteinExistence type="inferred from homology"/>
<keyword evidence="9" id="KW-1185">Reference proteome</keyword>
<dbReference type="Proteomes" id="UP000321479">
    <property type="component" value="Chromosome"/>
</dbReference>
<dbReference type="AlphaFoldDB" id="A0A5B8V378"/>
<dbReference type="InterPro" id="IPR001750">
    <property type="entry name" value="ND/Mrp_TM"/>
</dbReference>
<evidence type="ECO:0000256" key="4">
    <source>
        <dbReference type="ARBA" id="ARBA00023136"/>
    </source>
</evidence>
<keyword evidence="5" id="KW-0813">Transport</keyword>
<dbReference type="InterPro" id="IPR010096">
    <property type="entry name" value="NADH-Q_OxRdtase_suN/2"/>
</dbReference>
<dbReference type="Pfam" id="PF00361">
    <property type="entry name" value="Proton_antipo_M"/>
    <property type="match status" value="1"/>
</dbReference>
<feature type="transmembrane region" description="Helical" evidence="5">
    <location>
        <begin position="471"/>
        <end position="490"/>
    </location>
</feature>
<organism evidence="8 9">
    <name type="scientific">Mucilaginibacter ginsenosidivorans</name>
    <dbReference type="NCBI Taxonomy" id="398053"/>
    <lineage>
        <taxon>Bacteria</taxon>
        <taxon>Pseudomonadati</taxon>
        <taxon>Bacteroidota</taxon>
        <taxon>Sphingobacteriia</taxon>
        <taxon>Sphingobacteriales</taxon>
        <taxon>Sphingobacteriaceae</taxon>
        <taxon>Mucilaginibacter</taxon>
    </lineage>
</organism>
<feature type="transmembrane region" description="Helical" evidence="5">
    <location>
        <begin position="388"/>
        <end position="407"/>
    </location>
</feature>
<keyword evidence="2 5" id="KW-0812">Transmembrane</keyword>
<feature type="transmembrane region" description="Helical" evidence="5">
    <location>
        <begin position="220"/>
        <end position="245"/>
    </location>
</feature>
<keyword evidence="5" id="KW-1278">Translocase</keyword>
<dbReference type="GO" id="GO:0012505">
    <property type="term" value="C:endomembrane system"/>
    <property type="evidence" value="ECO:0007669"/>
    <property type="project" value="UniProtKB-SubCell"/>
</dbReference>
<feature type="transmembrane region" description="Helical" evidence="5">
    <location>
        <begin position="350"/>
        <end position="368"/>
    </location>
</feature>
<comment type="subunit">
    <text evidence="5">NDH-1 is composed of 14 different subunits. Subunits NuoA, H, J, K, L, M, N constitute the membrane sector of the complex.</text>
</comment>
<name>A0A5B8V378_9SPHI</name>
<feature type="transmembrane region" description="Helical" evidence="5">
    <location>
        <begin position="257"/>
        <end position="281"/>
    </location>
</feature>
<dbReference type="PANTHER" id="PTHR22773">
    <property type="entry name" value="NADH DEHYDROGENASE"/>
    <property type="match status" value="1"/>
</dbReference>
<keyword evidence="5" id="KW-1003">Cell membrane</keyword>